<evidence type="ECO:0000256" key="1">
    <source>
        <dbReference type="SAM" id="MobiDB-lite"/>
    </source>
</evidence>
<gene>
    <name evidence="2" type="ORF">SAMEA1982600_03701</name>
</gene>
<evidence type="ECO:0000313" key="2">
    <source>
        <dbReference type="EMBL" id="SAI46618.1"/>
    </source>
</evidence>
<reference evidence="2 3" key="1">
    <citation type="submission" date="2016-03" db="EMBL/GenBank/DDBJ databases">
        <authorList>
            <consortium name="Pathogen Informatics"/>
        </authorList>
    </citation>
    <scope>NUCLEOTIDE SEQUENCE [LARGE SCALE GENOMIC DNA]</scope>
    <source>
        <strain evidence="2 3">NCTC13364</strain>
    </source>
</reference>
<protein>
    <submittedName>
        <fullName evidence="2">Uncharacterized protein conserved in bacteria</fullName>
    </submittedName>
</protein>
<evidence type="ECO:0000313" key="3">
    <source>
        <dbReference type="Proteomes" id="UP000077037"/>
    </source>
</evidence>
<dbReference type="Proteomes" id="UP000077037">
    <property type="component" value="Unassembled WGS sequence"/>
</dbReference>
<organism evidence="2 3">
    <name type="scientific">Bordetella ansorpii</name>
    <dbReference type="NCBI Taxonomy" id="288768"/>
    <lineage>
        <taxon>Bacteria</taxon>
        <taxon>Pseudomonadati</taxon>
        <taxon>Pseudomonadota</taxon>
        <taxon>Betaproteobacteria</taxon>
        <taxon>Burkholderiales</taxon>
        <taxon>Alcaligenaceae</taxon>
        <taxon>Bordetella</taxon>
    </lineage>
</organism>
<feature type="region of interest" description="Disordered" evidence="1">
    <location>
        <begin position="119"/>
        <end position="139"/>
    </location>
</feature>
<dbReference type="AlphaFoldDB" id="A0A157QLU6"/>
<dbReference type="EMBL" id="FKBS01000025">
    <property type="protein sequence ID" value="SAI46618.1"/>
    <property type="molecule type" value="Genomic_DNA"/>
</dbReference>
<name>A0A157QLU6_9BORD</name>
<sequence length="261" mass="28949">MSVAAVNWALQVDAERPSSKLVLLVLAWGVRYNAEDWTAYASVDDLAVATHLDRKTILDALKRLCVIGIIEDSGLRAGATRRITVWRLNGQPAPQHTCGTNSSSQEHTPARIVSRPAPAPAASAYKPHRNPAHDAGTRLPDKWTLPSDWREWARRMRPRWSTSRIEAMAATFHAYWRSKPGAAGYSADWSASWRLWVLREAPDRTDESSRGARPLQTAQSRQAWLLAQARAAGIEAAPGESTEAYLARAHIELERRSAGDE</sequence>
<accession>A0A157QLU6</accession>
<proteinExistence type="predicted"/>